<dbReference type="EMBL" id="GIFC01016449">
    <property type="protein sequence ID" value="MXU98532.1"/>
    <property type="molecule type" value="Transcribed_RNA"/>
</dbReference>
<sequence>MSKQLSWQSQRQLAFISLALGFLVIWTAVLAGLLISKTLKEDAISKESLAIFKTHEDIAKVTFALGHEMVSTVDWLLSDSSSGEASADERALALTWRVTDGVLSQSPPDSGTVARLTVFRQTVRRDGTPPLEATSFYLGLCEALVRHFLLPDSPDRPSASLAHALFVRGMALRLGQLALGTVYVRSEESVNATEYVGLGAVSQEFLETAFRLSPRARARWAQLQERRPSEALQDLGEDMVSGGKQKLQLAPVFLEEVKQQLALLLLAREALGSSLHSWVERGDRGARAALAFHGSVAGVALAAVLLCLLVVGCSLRGLGSRVSGPPDLAPILVPPEKSHCYM</sequence>
<protein>
    <submittedName>
        <fullName evidence="2">Uncharacterized protein</fullName>
    </submittedName>
</protein>
<evidence type="ECO:0000313" key="2">
    <source>
        <dbReference type="EMBL" id="MXU98532.1"/>
    </source>
</evidence>
<keyword evidence="1" id="KW-0472">Membrane</keyword>
<dbReference type="AlphaFoldDB" id="A0A6B0V954"/>
<proteinExistence type="predicted"/>
<keyword evidence="1" id="KW-0812">Transmembrane</keyword>
<evidence type="ECO:0000256" key="1">
    <source>
        <dbReference type="SAM" id="Phobius"/>
    </source>
</evidence>
<feature type="transmembrane region" description="Helical" evidence="1">
    <location>
        <begin position="12"/>
        <end position="35"/>
    </location>
</feature>
<reference evidence="2" key="1">
    <citation type="submission" date="2019-12" db="EMBL/GenBank/DDBJ databases">
        <title>An insight into the sialome of adult female Ixodes ricinus ticks feeding for 6 days.</title>
        <authorList>
            <person name="Perner J."/>
            <person name="Ribeiro J.M.C."/>
        </authorList>
    </citation>
    <scope>NUCLEOTIDE SEQUENCE</scope>
    <source>
        <strain evidence="2">Semi-engorged</strain>
        <tissue evidence="2">Salivary glands</tissue>
    </source>
</reference>
<accession>A0A6B0V954</accession>
<name>A0A6B0V954_IXORI</name>
<feature type="transmembrane region" description="Helical" evidence="1">
    <location>
        <begin position="290"/>
        <end position="311"/>
    </location>
</feature>
<organism evidence="2">
    <name type="scientific">Ixodes ricinus</name>
    <name type="common">Common tick</name>
    <name type="synonym">Acarus ricinus</name>
    <dbReference type="NCBI Taxonomy" id="34613"/>
    <lineage>
        <taxon>Eukaryota</taxon>
        <taxon>Metazoa</taxon>
        <taxon>Ecdysozoa</taxon>
        <taxon>Arthropoda</taxon>
        <taxon>Chelicerata</taxon>
        <taxon>Arachnida</taxon>
        <taxon>Acari</taxon>
        <taxon>Parasitiformes</taxon>
        <taxon>Ixodida</taxon>
        <taxon>Ixodoidea</taxon>
        <taxon>Ixodidae</taxon>
        <taxon>Ixodinae</taxon>
        <taxon>Ixodes</taxon>
    </lineage>
</organism>
<keyword evidence="1" id="KW-1133">Transmembrane helix</keyword>